<organism evidence="3 4">
    <name type="scientific">Rhizopus oryzae</name>
    <name type="common">Mucormycosis agent</name>
    <name type="synonym">Rhizopus arrhizus var. delemar</name>
    <dbReference type="NCBI Taxonomy" id="64495"/>
    <lineage>
        <taxon>Eukaryota</taxon>
        <taxon>Fungi</taxon>
        <taxon>Fungi incertae sedis</taxon>
        <taxon>Mucoromycota</taxon>
        <taxon>Mucoromycotina</taxon>
        <taxon>Mucoromycetes</taxon>
        <taxon>Mucorales</taxon>
        <taxon>Mucorineae</taxon>
        <taxon>Rhizopodaceae</taxon>
        <taxon>Rhizopus</taxon>
    </lineage>
</organism>
<feature type="coiled-coil region" evidence="1">
    <location>
        <begin position="77"/>
        <end position="217"/>
    </location>
</feature>
<proteinExistence type="predicted"/>
<evidence type="ECO:0000313" key="3">
    <source>
        <dbReference type="EMBL" id="KAG1314738.1"/>
    </source>
</evidence>
<keyword evidence="4" id="KW-1185">Reference proteome</keyword>
<comment type="caution">
    <text evidence="3">The sequence shown here is derived from an EMBL/GenBank/DDBJ whole genome shotgun (WGS) entry which is preliminary data.</text>
</comment>
<dbReference type="EMBL" id="JAANQT010000089">
    <property type="protein sequence ID" value="KAG1314738.1"/>
    <property type="molecule type" value="Genomic_DNA"/>
</dbReference>
<accession>A0A9P7BX04</accession>
<reference evidence="3" key="1">
    <citation type="journal article" date="2020" name="Microb. Genom.">
        <title>Genetic diversity of clinical and environmental Mucorales isolates obtained from an investigation of mucormycosis cases among solid organ transplant recipients.</title>
        <authorList>
            <person name="Nguyen M.H."/>
            <person name="Kaul D."/>
            <person name="Muto C."/>
            <person name="Cheng S.J."/>
            <person name="Richter R.A."/>
            <person name="Bruno V.M."/>
            <person name="Liu G."/>
            <person name="Beyhan S."/>
            <person name="Sundermann A.J."/>
            <person name="Mounaud S."/>
            <person name="Pasculle A.W."/>
            <person name="Nierman W.C."/>
            <person name="Driscoll E."/>
            <person name="Cumbie R."/>
            <person name="Clancy C.J."/>
            <person name="Dupont C.L."/>
        </authorList>
    </citation>
    <scope>NUCLEOTIDE SEQUENCE</scope>
    <source>
        <strain evidence="3">GL11</strain>
    </source>
</reference>
<feature type="region of interest" description="Disordered" evidence="2">
    <location>
        <begin position="225"/>
        <end position="246"/>
    </location>
</feature>
<dbReference type="Proteomes" id="UP000716291">
    <property type="component" value="Unassembled WGS sequence"/>
</dbReference>
<dbReference type="OrthoDB" id="2241322at2759"/>
<protein>
    <submittedName>
        <fullName evidence="3">Uncharacterized protein</fullName>
    </submittedName>
</protein>
<gene>
    <name evidence="3" type="ORF">G6F64_001214</name>
</gene>
<keyword evidence="1" id="KW-0175">Coiled coil</keyword>
<evidence type="ECO:0000256" key="2">
    <source>
        <dbReference type="SAM" id="MobiDB-lite"/>
    </source>
</evidence>
<evidence type="ECO:0000256" key="1">
    <source>
        <dbReference type="SAM" id="Coils"/>
    </source>
</evidence>
<sequence length="246" mass="29229">MSINKHVNSNRNLKNNKWPPDFSHYMDRDLSKTNLFEIFNKETQNAEAPEAYKVFFSQLAQQFSVMTEKINQDQQTIEKLQSSCEKYSQYVQAARENYEQLSELYKEQHTRVLDLQESQIQLQLQIESEKKQHEQMTAELRQNLSIVEKEKADLYQDFEQHKAEAAKNAEKQGLGRRNLEEILLEKEGEIDELQRKSNELRETLKHKEKEVEDVNTKYKAITTLLQGTRHMQQQQQQQQQNPMSYS</sequence>
<name>A0A9P7BX04_RHIOR</name>
<dbReference type="AlphaFoldDB" id="A0A9P7BX04"/>
<evidence type="ECO:0000313" key="4">
    <source>
        <dbReference type="Proteomes" id="UP000716291"/>
    </source>
</evidence>